<dbReference type="OrthoDB" id="291697at2"/>
<evidence type="ECO:0000259" key="2">
    <source>
        <dbReference type="Pfam" id="PF20598"/>
    </source>
</evidence>
<dbReference type="Pfam" id="PF20598">
    <property type="entry name" value="DUF6795"/>
    <property type="match status" value="1"/>
</dbReference>
<comment type="caution">
    <text evidence="3">The sequence shown here is derived from an EMBL/GenBank/DDBJ whole genome shotgun (WGS) entry which is preliminary data.</text>
</comment>
<keyword evidence="4" id="KW-1185">Reference proteome</keyword>
<dbReference type="AlphaFoldDB" id="A0A5C5XMB3"/>
<evidence type="ECO:0000256" key="1">
    <source>
        <dbReference type="SAM" id="SignalP"/>
    </source>
</evidence>
<reference evidence="3 4" key="1">
    <citation type="submission" date="2019-02" db="EMBL/GenBank/DDBJ databases">
        <title>Deep-cultivation of Planctomycetes and their phenomic and genomic characterization uncovers novel biology.</title>
        <authorList>
            <person name="Wiegand S."/>
            <person name="Jogler M."/>
            <person name="Boedeker C."/>
            <person name="Pinto D."/>
            <person name="Vollmers J."/>
            <person name="Rivas-Marin E."/>
            <person name="Kohn T."/>
            <person name="Peeters S.H."/>
            <person name="Heuer A."/>
            <person name="Rast P."/>
            <person name="Oberbeckmann S."/>
            <person name="Bunk B."/>
            <person name="Jeske O."/>
            <person name="Meyerdierks A."/>
            <person name="Storesund J.E."/>
            <person name="Kallscheuer N."/>
            <person name="Luecker S."/>
            <person name="Lage O.M."/>
            <person name="Pohl T."/>
            <person name="Merkel B.J."/>
            <person name="Hornburger P."/>
            <person name="Mueller R.-W."/>
            <person name="Bruemmer F."/>
            <person name="Labrenz M."/>
            <person name="Spormann A.M."/>
            <person name="Op Den Camp H."/>
            <person name="Overmann J."/>
            <person name="Amann R."/>
            <person name="Jetten M.S.M."/>
            <person name="Mascher T."/>
            <person name="Medema M.H."/>
            <person name="Devos D.P."/>
            <person name="Kaster A.-K."/>
            <person name="Ovreas L."/>
            <person name="Rohde M."/>
            <person name="Galperin M.Y."/>
            <person name="Jogler C."/>
        </authorList>
    </citation>
    <scope>NUCLEOTIDE SEQUENCE [LARGE SCALE GENOMIC DNA]</scope>
    <source>
        <strain evidence="3 4">Pan54</strain>
    </source>
</reference>
<dbReference type="SUPFAM" id="SSF49373">
    <property type="entry name" value="Invasin/intimin cell-adhesion fragments"/>
    <property type="match status" value="1"/>
</dbReference>
<keyword evidence="1" id="KW-0732">Signal</keyword>
<dbReference type="Proteomes" id="UP000316095">
    <property type="component" value="Unassembled WGS sequence"/>
</dbReference>
<accession>A0A5C5XMB3</accession>
<dbReference type="InterPro" id="IPR008964">
    <property type="entry name" value="Invasin/intimin_cell_adhesion"/>
</dbReference>
<dbReference type="Gene3D" id="2.60.40.10">
    <property type="entry name" value="Immunoglobulins"/>
    <property type="match status" value="1"/>
</dbReference>
<protein>
    <submittedName>
        <fullName evidence="3">Bacterial Ig-like domain (Group 1)</fullName>
    </submittedName>
</protein>
<dbReference type="InterPro" id="IPR046474">
    <property type="entry name" value="DUF6795"/>
</dbReference>
<name>A0A5C5XMB3_9PLAN</name>
<feature type="domain" description="DUF6795" evidence="2">
    <location>
        <begin position="33"/>
        <end position="77"/>
    </location>
</feature>
<proteinExistence type="predicted"/>
<gene>
    <name evidence="3" type="ORF">Pan54_43450</name>
</gene>
<sequence length="139" mass="15053" precursor="true">MKHTRLQFLCLMSTLLMILGCGEGTDQLPLASVSGVLMKNGTPVPNAEIRFKPKTVKARMSQATTDENGVFELQYSQTDKGAVVGEHDVMVTIYGKRGPSEVEGQPGPPLQPPKEYVLGIKTIPEEGAENLTLEVPSRS</sequence>
<feature type="signal peptide" evidence="1">
    <location>
        <begin position="1"/>
        <end position="18"/>
    </location>
</feature>
<feature type="chain" id="PRO_5022975987" evidence="1">
    <location>
        <begin position="19"/>
        <end position="139"/>
    </location>
</feature>
<evidence type="ECO:0000313" key="4">
    <source>
        <dbReference type="Proteomes" id="UP000316095"/>
    </source>
</evidence>
<dbReference type="EMBL" id="SJPG01000001">
    <property type="protein sequence ID" value="TWT63591.1"/>
    <property type="molecule type" value="Genomic_DNA"/>
</dbReference>
<dbReference type="InterPro" id="IPR013783">
    <property type="entry name" value="Ig-like_fold"/>
</dbReference>
<dbReference type="RefSeq" id="WP_146505318.1">
    <property type="nucleotide sequence ID" value="NZ_SJPG01000001.1"/>
</dbReference>
<organism evidence="3 4">
    <name type="scientific">Rubinisphaera italica</name>
    <dbReference type="NCBI Taxonomy" id="2527969"/>
    <lineage>
        <taxon>Bacteria</taxon>
        <taxon>Pseudomonadati</taxon>
        <taxon>Planctomycetota</taxon>
        <taxon>Planctomycetia</taxon>
        <taxon>Planctomycetales</taxon>
        <taxon>Planctomycetaceae</taxon>
        <taxon>Rubinisphaera</taxon>
    </lineage>
</organism>
<dbReference type="PROSITE" id="PS51257">
    <property type="entry name" value="PROKAR_LIPOPROTEIN"/>
    <property type="match status" value="1"/>
</dbReference>
<evidence type="ECO:0000313" key="3">
    <source>
        <dbReference type="EMBL" id="TWT63591.1"/>
    </source>
</evidence>